<dbReference type="Proteomes" id="UP000186104">
    <property type="component" value="Chromosome"/>
</dbReference>
<dbReference type="Pfam" id="PF14145">
    <property type="entry name" value="YrhK"/>
    <property type="match status" value="1"/>
</dbReference>
<dbReference type="RefSeq" id="WP_067470671.1">
    <property type="nucleotide sequence ID" value="NZ_CP015961.1"/>
</dbReference>
<name>A0A173LMY7_9ACTN</name>
<feature type="transmembrane region" description="Helical" evidence="1">
    <location>
        <begin position="30"/>
        <end position="49"/>
    </location>
</feature>
<dbReference type="InterPro" id="IPR025424">
    <property type="entry name" value="YrhK_domain"/>
</dbReference>
<evidence type="ECO:0000313" key="4">
    <source>
        <dbReference type="Proteomes" id="UP000186104"/>
    </source>
</evidence>
<dbReference type="OrthoDB" id="5519470at2"/>
<reference evidence="3 4" key="1">
    <citation type="submission" date="2016-06" db="EMBL/GenBank/DDBJ databases">
        <title>Complete genome sequence of a saline-alkali tolerant type strain Dietzia timorensis ID05-A0528T.</title>
        <authorList>
            <person name="Wu X."/>
        </authorList>
    </citation>
    <scope>NUCLEOTIDE SEQUENCE [LARGE SCALE GENOMIC DNA]</scope>
    <source>
        <strain evidence="3 4">ID05-A0528</strain>
    </source>
</reference>
<sequence length="96" mass="10972">MTTPSQDRPLNIKIGRDELVVRQRYEVASICNDIVIAIWFIIGSILFFSDSTTFTATWLFLIGSVQMMIRPGIRLARRVHLQKIGTQSSHETAMDF</sequence>
<dbReference type="EMBL" id="CP015961">
    <property type="protein sequence ID" value="ANI91920.1"/>
    <property type="molecule type" value="Genomic_DNA"/>
</dbReference>
<dbReference type="KEGG" id="dtm:BJL86_1129"/>
<dbReference type="AlphaFoldDB" id="A0A173LMY7"/>
<evidence type="ECO:0000259" key="2">
    <source>
        <dbReference type="Pfam" id="PF14145"/>
    </source>
</evidence>
<keyword evidence="1" id="KW-1133">Transmembrane helix</keyword>
<organism evidence="3 4">
    <name type="scientific">Dietzia timorensis</name>
    <dbReference type="NCBI Taxonomy" id="499555"/>
    <lineage>
        <taxon>Bacteria</taxon>
        <taxon>Bacillati</taxon>
        <taxon>Actinomycetota</taxon>
        <taxon>Actinomycetes</taxon>
        <taxon>Mycobacteriales</taxon>
        <taxon>Dietziaceae</taxon>
        <taxon>Dietzia</taxon>
    </lineage>
</organism>
<keyword evidence="1" id="KW-0812">Transmembrane</keyword>
<evidence type="ECO:0000313" key="3">
    <source>
        <dbReference type="EMBL" id="ANI91920.1"/>
    </source>
</evidence>
<keyword evidence="4" id="KW-1185">Reference proteome</keyword>
<proteinExistence type="predicted"/>
<feature type="domain" description="YrhK" evidence="2">
    <location>
        <begin position="23"/>
        <end position="78"/>
    </location>
</feature>
<keyword evidence="1" id="KW-0472">Membrane</keyword>
<accession>A0A173LMY7</accession>
<dbReference type="STRING" id="499555.BJL86_1129"/>
<gene>
    <name evidence="3" type="ORF">BJL86_1129</name>
</gene>
<protein>
    <submittedName>
        <fullName evidence="3">Uncharacterized protein YrhK</fullName>
    </submittedName>
</protein>
<evidence type="ECO:0000256" key="1">
    <source>
        <dbReference type="SAM" id="Phobius"/>
    </source>
</evidence>
<feature type="transmembrane region" description="Helical" evidence="1">
    <location>
        <begin position="55"/>
        <end position="73"/>
    </location>
</feature>